<protein>
    <submittedName>
        <fullName evidence="3">Uncharacterized protein</fullName>
    </submittedName>
</protein>
<keyword evidence="4" id="KW-1185">Reference proteome</keyword>
<evidence type="ECO:0000256" key="2">
    <source>
        <dbReference type="SAM" id="MobiDB-lite"/>
    </source>
</evidence>
<dbReference type="EMBL" id="JAPQKS010000003">
    <property type="protein sequence ID" value="KAJ5238929.1"/>
    <property type="molecule type" value="Genomic_DNA"/>
</dbReference>
<name>A0A9W9TTG8_9EURO</name>
<proteinExistence type="predicted"/>
<sequence length="233" mass="26158">MGPTEMNFQQRSRSMGQEFENRLISRFFAAPKAELQSLGELLQSYEIALQAGANLAQIFAIPLASDSKAAGIGPLFSSLHPQVLEVEDSCDSLVNWADVIRSAVYDAEFQQTGKYHVRIEKGNALLELPQADHDFISTGIPRQLVDPYSYPSDISSEINATKLTLEQMTHWQDIISGMSHTTGNALKRLEERLELLKRKLGALVTHDDMLRNGENAERDEETSQRRRRTPLDS</sequence>
<evidence type="ECO:0000256" key="1">
    <source>
        <dbReference type="SAM" id="Coils"/>
    </source>
</evidence>
<dbReference type="OrthoDB" id="4365878at2759"/>
<reference evidence="3" key="1">
    <citation type="submission" date="2022-11" db="EMBL/GenBank/DDBJ databases">
        <authorList>
            <person name="Petersen C."/>
        </authorList>
    </citation>
    <scope>NUCLEOTIDE SEQUENCE</scope>
    <source>
        <strain evidence="3">IBT 19713</strain>
    </source>
</reference>
<reference evidence="3" key="2">
    <citation type="journal article" date="2023" name="IMA Fungus">
        <title>Comparative genomic study of the Penicillium genus elucidates a diverse pangenome and 15 lateral gene transfer events.</title>
        <authorList>
            <person name="Petersen C."/>
            <person name="Sorensen T."/>
            <person name="Nielsen M.R."/>
            <person name="Sondergaard T.E."/>
            <person name="Sorensen J.L."/>
            <person name="Fitzpatrick D.A."/>
            <person name="Frisvad J.C."/>
            <person name="Nielsen K.L."/>
        </authorList>
    </citation>
    <scope>NUCLEOTIDE SEQUENCE</scope>
    <source>
        <strain evidence="3">IBT 19713</strain>
    </source>
</reference>
<dbReference type="Proteomes" id="UP001150941">
    <property type="component" value="Unassembled WGS sequence"/>
</dbReference>
<feature type="coiled-coil region" evidence="1">
    <location>
        <begin position="179"/>
        <end position="206"/>
    </location>
</feature>
<accession>A0A9W9TTG8</accession>
<keyword evidence="1" id="KW-0175">Coiled coil</keyword>
<evidence type="ECO:0000313" key="3">
    <source>
        <dbReference type="EMBL" id="KAJ5238929.1"/>
    </source>
</evidence>
<organism evidence="3 4">
    <name type="scientific">Penicillium chermesinum</name>
    <dbReference type="NCBI Taxonomy" id="63820"/>
    <lineage>
        <taxon>Eukaryota</taxon>
        <taxon>Fungi</taxon>
        <taxon>Dikarya</taxon>
        <taxon>Ascomycota</taxon>
        <taxon>Pezizomycotina</taxon>
        <taxon>Eurotiomycetes</taxon>
        <taxon>Eurotiomycetidae</taxon>
        <taxon>Eurotiales</taxon>
        <taxon>Aspergillaceae</taxon>
        <taxon>Penicillium</taxon>
    </lineage>
</organism>
<gene>
    <name evidence="3" type="ORF">N7468_003548</name>
</gene>
<comment type="caution">
    <text evidence="3">The sequence shown here is derived from an EMBL/GenBank/DDBJ whole genome shotgun (WGS) entry which is preliminary data.</text>
</comment>
<feature type="region of interest" description="Disordered" evidence="2">
    <location>
        <begin position="208"/>
        <end position="233"/>
    </location>
</feature>
<evidence type="ECO:0000313" key="4">
    <source>
        <dbReference type="Proteomes" id="UP001150941"/>
    </source>
</evidence>
<dbReference type="AlphaFoldDB" id="A0A9W9TTG8"/>
<dbReference type="RefSeq" id="XP_058331848.1">
    <property type="nucleotide sequence ID" value="XM_058472845.1"/>
</dbReference>
<dbReference type="GeneID" id="83200148"/>